<evidence type="ECO:0000256" key="9">
    <source>
        <dbReference type="SAM" id="Phobius"/>
    </source>
</evidence>
<keyword evidence="9" id="KW-1133">Transmembrane helix</keyword>
<keyword evidence="9" id="KW-0812">Transmembrane</keyword>
<accession>A0ABV9Y400</accession>
<evidence type="ECO:0000256" key="1">
    <source>
        <dbReference type="ARBA" id="ARBA00000085"/>
    </source>
</evidence>
<organism evidence="11 12">
    <name type="scientific">Saccharothrix xinjiangensis</name>
    <dbReference type="NCBI Taxonomy" id="204798"/>
    <lineage>
        <taxon>Bacteria</taxon>
        <taxon>Bacillati</taxon>
        <taxon>Actinomycetota</taxon>
        <taxon>Actinomycetes</taxon>
        <taxon>Pseudonocardiales</taxon>
        <taxon>Pseudonocardiaceae</taxon>
        <taxon>Saccharothrix</taxon>
    </lineage>
</organism>
<dbReference type="Proteomes" id="UP001595833">
    <property type="component" value="Unassembled WGS sequence"/>
</dbReference>
<comment type="catalytic activity">
    <reaction evidence="1">
        <text>ATP + protein L-histidine = ADP + protein N-phospho-L-histidine.</text>
        <dbReference type="EC" id="2.7.13.3"/>
    </reaction>
</comment>
<dbReference type="InterPro" id="IPR011712">
    <property type="entry name" value="Sig_transdc_His_kin_sub3_dim/P"/>
</dbReference>
<feature type="transmembrane region" description="Helical" evidence="9">
    <location>
        <begin position="118"/>
        <end position="135"/>
    </location>
</feature>
<dbReference type="RefSeq" id="WP_344040684.1">
    <property type="nucleotide sequence ID" value="NZ_BAAAKE010000024.1"/>
</dbReference>
<dbReference type="PANTHER" id="PTHR24421:SF10">
    <property type="entry name" value="NITRATE_NITRITE SENSOR PROTEIN NARQ"/>
    <property type="match status" value="1"/>
</dbReference>
<sequence>MWRRPPGDPGTRFGPRATPALVALLFALDLGVLARGALPDDWPWWARLLTAAALAAGQSAPVLWWRRRSVPVWAALLVACGAAHAVEVGIGASTGSLFTPGQWAVLVALHGVGLTGRPVAAAATAGVTVAAALVVEVTRPEMVVLAVASAVLLGRSRAARAEVARALAVREERTRVARELHDVVAHHMSVLAVQAETAPYRLDGLGPEAAEEFREVAEKARQALNEMRDLLGALRGGRRPSAHRSRRSTRWTPWWSPSAGSAPRWSWSSTTACGDWSRCARCRSTASCRRA</sequence>
<keyword evidence="12" id="KW-1185">Reference proteome</keyword>
<name>A0ABV9Y400_9PSEU</name>
<feature type="transmembrane region" description="Helical" evidence="9">
    <location>
        <begin position="44"/>
        <end position="65"/>
    </location>
</feature>
<reference evidence="12" key="1">
    <citation type="journal article" date="2019" name="Int. J. Syst. Evol. Microbiol.">
        <title>The Global Catalogue of Microorganisms (GCM) 10K type strain sequencing project: providing services to taxonomists for standard genome sequencing and annotation.</title>
        <authorList>
            <consortium name="The Broad Institute Genomics Platform"/>
            <consortium name="The Broad Institute Genome Sequencing Center for Infectious Disease"/>
            <person name="Wu L."/>
            <person name="Ma J."/>
        </authorList>
    </citation>
    <scope>NUCLEOTIDE SEQUENCE [LARGE SCALE GENOMIC DNA]</scope>
    <source>
        <strain evidence="12">KCTC 12848</strain>
    </source>
</reference>
<evidence type="ECO:0000256" key="4">
    <source>
        <dbReference type="ARBA" id="ARBA00022679"/>
    </source>
</evidence>
<evidence type="ECO:0000259" key="10">
    <source>
        <dbReference type="Pfam" id="PF07730"/>
    </source>
</evidence>
<dbReference type="Gene3D" id="1.20.5.1930">
    <property type="match status" value="1"/>
</dbReference>
<dbReference type="EMBL" id="JBHSJB010000018">
    <property type="protein sequence ID" value="MFC5056268.1"/>
    <property type="molecule type" value="Genomic_DNA"/>
</dbReference>
<comment type="caution">
    <text evidence="11">The sequence shown here is derived from an EMBL/GenBank/DDBJ whole genome shotgun (WGS) entry which is preliminary data.</text>
</comment>
<dbReference type="Pfam" id="PF07730">
    <property type="entry name" value="HisKA_3"/>
    <property type="match status" value="1"/>
</dbReference>
<keyword evidence="8" id="KW-0902">Two-component regulatory system</keyword>
<evidence type="ECO:0000313" key="11">
    <source>
        <dbReference type="EMBL" id="MFC5056268.1"/>
    </source>
</evidence>
<feature type="domain" description="Signal transduction histidine kinase subgroup 3 dimerisation and phosphoacceptor" evidence="10">
    <location>
        <begin position="172"/>
        <end position="236"/>
    </location>
</feature>
<keyword evidence="3" id="KW-0597">Phosphoprotein</keyword>
<evidence type="ECO:0000256" key="6">
    <source>
        <dbReference type="ARBA" id="ARBA00022777"/>
    </source>
</evidence>
<keyword evidence="7" id="KW-0067">ATP-binding</keyword>
<protein>
    <recommendedName>
        <fullName evidence="2">histidine kinase</fullName>
        <ecNumber evidence="2">2.7.13.3</ecNumber>
    </recommendedName>
</protein>
<dbReference type="GO" id="GO:0016301">
    <property type="term" value="F:kinase activity"/>
    <property type="evidence" value="ECO:0007669"/>
    <property type="project" value="UniProtKB-KW"/>
</dbReference>
<dbReference type="InterPro" id="IPR050482">
    <property type="entry name" value="Sensor_HK_TwoCompSys"/>
</dbReference>
<feature type="transmembrane region" description="Helical" evidence="9">
    <location>
        <begin position="72"/>
        <end position="98"/>
    </location>
</feature>
<evidence type="ECO:0000256" key="2">
    <source>
        <dbReference type="ARBA" id="ARBA00012438"/>
    </source>
</evidence>
<evidence type="ECO:0000256" key="3">
    <source>
        <dbReference type="ARBA" id="ARBA00022553"/>
    </source>
</evidence>
<evidence type="ECO:0000256" key="7">
    <source>
        <dbReference type="ARBA" id="ARBA00022840"/>
    </source>
</evidence>
<keyword evidence="4" id="KW-0808">Transferase</keyword>
<proteinExistence type="predicted"/>
<keyword evidence="5" id="KW-0547">Nucleotide-binding</keyword>
<evidence type="ECO:0000256" key="8">
    <source>
        <dbReference type="ARBA" id="ARBA00023012"/>
    </source>
</evidence>
<evidence type="ECO:0000256" key="5">
    <source>
        <dbReference type="ARBA" id="ARBA00022741"/>
    </source>
</evidence>
<dbReference type="PANTHER" id="PTHR24421">
    <property type="entry name" value="NITRATE/NITRITE SENSOR PROTEIN NARX-RELATED"/>
    <property type="match status" value="1"/>
</dbReference>
<keyword evidence="6 11" id="KW-0418">Kinase</keyword>
<evidence type="ECO:0000313" key="12">
    <source>
        <dbReference type="Proteomes" id="UP001595833"/>
    </source>
</evidence>
<gene>
    <name evidence="11" type="ORF">ACFPFM_21225</name>
</gene>
<keyword evidence="9" id="KW-0472">Membrane</keyword>
<dbReference type="EC" id="2.7.13.3" evidence="2"/>